<reference evidence="2 3" key="1">
    <citation type="journal article" date="2011" name="J. Bacteriol.">
        <title>Complete genome sequence of Yersinia enterocolitica subsp. palearctica serogroup O:3.</title>
        <authorList>
            <person name="Batzilla J."/>
            <person name="Hoper D."/>
            <person name="Antonenka U."/>
            <person name="Heesemann J."/>
            <person name="Rakin A."/>
        </authorList>
    </citation>
    <scope>NUCLEOTIDE SEQUENCE [LARGE SCALE GENOMIC DNA]</scope>
    <source>
        <strain evidence="3">DSM 13030 / CIP 106945 / Y11</strain>
    </source>
</reference>
<dbReference type="Proteomes" id="UP000008084">
    <property type="component" value="Chromosome"/>
</dbReference>
<feature type="region of interest" description="Disordered" evidence="1">
    <location>
        <begin position="38"/>
        <end position="63"/>
    </location>
</feature>
<gene>
    <name evidence="2" type="ordered locus">Y11_03221</name>
</gene>
<protein>
    <submittedName>
        <fullName evidence="2">Uncharacterized protein</fullName>
    </submittedName>
</protein>
<dbReference type="PATRIC" id="fig|930944.6.peg.322"/>
<dbReference type="AlphaFoldDB" id="A0A0H3NTE5"/>
<name>A0A0H3NTE5_YERE1</name>
<dbReference type="HOGENOM" id="CLU_2884971_0_0_6"/>
<feature type="compositionally biased region" description="Polar residues" evidence="1">
    <location>
        <begin position="45"/>
        <end position="63"/>
    </location>
</feature>
<evidence type="ECO:0000256" key="1">
    <source>
        <dbReference type="SAM" id="MobiDB-lite"/>
    </source>
</evidence>
<evidence type="ECO:0000313" key="2">
    <source>
        <dbReference type="EMBL" id="CBY27859.1"/>
    </source>
</evidence>
<proteinExistence type="predicted"/>
<dbReference type="KEGG" id="yey:Y11_03221"/>
<sequence>MAVSTFSADTFGVLEVDATLIFSQWLLHGVAGDAERGITGFMEDSGSSSQERGTDNNADQQNP</sequence>
<dbReference type="EMBL" id="FR729477">
    <property type="protein sequence ID" value="CBY27859.1"/>
    <property type="molecule type" value="Genomic_DNA"/>
</dbReference>
<evidence type="ECO:0000313" key="3">
    <source>
        <dbReference type="Proteomes" id="UP000008084"/>
    </source>
</evidence>
<accession>A0A0H3NTE5</accession>
<organism evidence="2 3">
    <name type="scientific">Yersinia enterocolitica subsp. palearctica serotype O:3 (strain DSM 13030 / CIP 106945 / Y11)</name>
    <dbReference type="NCBI Taxonomy" id="930944"/>
    <lineage>
        <taxon>Bacteria</taxon>
        <taxon>Pseudomonadati</taxon>
        <taxon>Pseudomonadota</taxon>
        <taxon>Gammaproteobacteria</taxon>
        <taxon>Enterobacterales</taxon>
        <taxon>Yersiniaceae</taxon>
        <taxon>Yersinia</taxon>
    </lineage>
</organism>